<keyword evidence="2" id="KW-0732">Signal</keyword>
<dbReference type="PANTHER" id="PTHR34801">
    <property type="entry name" value="EXPRESSED PROTEIN"/>
    <property type="match status" value="1"/>
</dbReference>
<dbReference type="OrthoDB" id="45602at2759"/>
<dbReference type="EMBL" id="CAACVS010000236">
    <property type="protein sequence ID" value="VEU39807.1"/>
    <property type="molecule type" value="Genomic_DNA"/>
</dbReference>
<dbReference type="Pfam" id="PF07386">
    <property type="entry name" value="DUF1499"/>
    <property type="match status" value="1"/>
</dbReference>
<name>A0A448ZCP0_9STRA</name>
<feature type="signal peptide" evidence="2">
    <location>
        <begin position="1"/>
        <end position="25"/>
    </location>
</feature>
<dbReference type="Proteomes" id="UP000291116">
    <property type="component" value="Unassembled WGS sequence"/>
</dbReference>
<organism evidence="3 4">
    <name type="scientific">Pseudo-nitzschia multistriata</name>
    <dbReference type="NCBI Taxonomy" id="183589"/>
    <lineage>
        <taxon>Eukaryota</taxon>
        <taxon>Sar</taxon>
        <taxon>Stramenopiles</taxon>
        <taxon>Ochrophyta</taxon>
        <taxon>Bacillariophyta</taxon>
        <taxon>Bacillariophyceae</taxon>
        <taxon>Bacillariophycidae</taxon>
        <taxon>Bacillariales</taxon>
        <taxon>Bacillariaceae</taxon>
        <taxon>Pseudo-nitzschia</taxon>
    </lineage>
</organism>
<dbReference type="AlphaFoldDB" id="A0A448ZCP0"/>
<keyword evidence="4" id="KW-1185">Reference proteome</keyword>
<reference evidence="3 4" key="1">
    <citation type="submission" date="2019-01" db="EMBL/GenBank/DDBJ databases">
        <authorList>
            <person name="Ferrante I. M."/>
        </authorList>
    </citation>
    <scope>NUCLEOTIDE SEQUENCE [LARGE SCALE GENOMIC DNA]</scope>
    <source>
        <strain evidence="3 4">B856</strain>
    </source>
</reference>
<feature type="chain" id="PRO_5019405499" description="PsbP C-terminal domain-containing protein" evidence="2">
    <location>
        <begin position="26"/>
        <end position="268"/>
    </location>
</feature>
<accession>A0A448ZCP0</accession>
<proteinExistence type="predicted"/>
<gene>
    <name evidence="3" type="ORF">PSNMU_V1.4_AUG-EV-PASAV3_0066840</name>
</gene>
<dbReference type="InterPro" id="IPR010865">
    <property type="entry name" value="DUF1499"/>
</dbReference>
<evidence type="ECO:0000256" key="2">
    <source>
        <dbReference type="SAM" id="SignalP"/>
    </source>
</evidence>
<evidence type="ECO:0000313" key="4">
    <source>
        <dbReference type="Proteomes" id="UP000291116"/>
    </source>
</evidence>
<dbReference type="PANTHER" id="PTHR34801:SF6">
    <property type="entry name" value="SLL1620 PROTEIN"/>
    <property type="match status" value="1"/>
</dbReference>
<evidence type="ECO:0000256" key="1">
    <source>
        <dbReference type="SAM" id="MobiDB-lite"/>
    </source>
</evidence>
<protein>
    <recommendedName>
        <fullName evidence="5">PsbP C-terminal domain-containing protein</fullName>
    </recommendedName>
</protein>
<sequence length="268" mass="28373">MYFTRSKQFAIASAVLMAVATSVDGFAPPVTQPQPSASRLSMAPNEQDPQQLRQGLTRATAAFVVASTIFLSPTGALALEEDAVAASDSATTTSVAKTPSVAQCGVSKNSPPCVSTSNVRQLDLYAAPWTFDTSADEALARLKGAVEAEPLNAIVSTEDSSSRHLFVDSKRSKLGTTAYRMEFVINDSDKVITFRSSAPSDLTGPDFGLQRKRLTEIRERSGAFGVMGESLDSADTKSTGEKGYGPLGQLKSFYGYQSGGGFEDVLAE</sequence>
<evidence type="ECO:0000313" key="3">
    <source>
        <dbReference type="EMBL" id="VEU39807.1"/>
    </source>
</evidence>
<evidence type="ECO:0008006" key="5">
    <source>
        <dbReference type="Google" id="ProtNLM"/>
    </source>
</evidence>
<feature type="region of interest" description="Disordered" evidence="1">
    <location>
        <begin position="30"/>
        <end position="52"/>
    </location>
</feature>